<keyword evidence="3 6" id="KW-0812">Transmembrane</keyword>
<dbReference type="Pfam" id="PF12704">
    <property type="entry name" value="MacB_PCD"/>
    <property type="match status" value="2"/>
</dbReference>
<feature type="domain" description="ABC3 transporter permease C-terminal" evidence="7">
    <location>
        <begin position="304"/>
        <end position="421"/>
    </location>
</feature>
<feature type="transmembrane region" description="Helical" evidence="6">
    <location>
        <begin position="348"/>
        <end position="371"/>
    </location>
</feature>
<proteinExistence type="predicted"/>
<evidence type="ECO:0000259" key="8">
    <source>
        <dbReference type="Pfam" id="PF12704"/>
    </source>
</evidence>
<feature type="transmembrane region" description="Helical" evidence="6">
    <location>
        <begin position="21"/>
        <end position="42"/>
    </location>
</feature>
<sequence>MIKNYIQVAMRNLKRHKFFSFINIFGLAISMSVCLGIIMLVADQLTYDRYNTKRDRVYRVITRNLNPDGSSSGNDYSTSPQPVAQAMLEEYTGVAKAVRIRRGFGNNWLELDPGRDINIPISGFFVDQDALDVFEYELELGDPKTALKDPYSVVITSKAAKKLFSNNNPVGEVIKVGKLGEYKVTGVLKETEHKSHIVFEGLASYSTIKSLEADSTFDRNDSGWDNFTAGWVYLLLEEGQSPTEIERHLNDFAKKQQVDKAESKDERKIEFYLQNLSSITPGGFINNPIGPFMPRIFVYFFGGLALIVMVTSCFNYTNLSIARALTRAKEIGIRKVNGAYRYQIFSQFISEAVIMSLFALGLSLLFLLAVKPFMLNLRFAQALRWDLEGNIYVYSVFVVFSICVGLLAGFFPAVILSKFQPVKVFKNIGGSLKLFSRMGLRKSLLVVQFTLSLIFILSVLLLYNQLQLFVKADHGFDMANKINVQLNRSSYGALKTQLGSYGTIQSIAAASHVPATGVTYGDNFKKQLSDKESSMVDYFVVDEGYLENMGIPLLAGKNFDAQAGDKNKSWIIINEEAVKSFQFATPHDAIGEFIYNAFDSSKFEIIGVIKDYNHQMMMSKVEAMALRYNPEQFNILQVKYTGSREDAVKNIEAAWAKVNPTLKLDYRDFEEEVRSFYKTVFADFVNIIGVIAFMAIVISCLGLLGMATYTTETRLKEISIRKVLGSSNRSLVLLLSKSFILLIVIAIVLAVPAAWFINNLWLQLIAYRTELSIGVIGSGVLILIALGGLTIGSQTIRAAWANPVDNLKND</sequence>
<evidence type="ECO:0000256" key="2">
    <source>
        <dbReference type="ARBA" id="ARBA00022475"/>
    </source>
</evidence>
<dbReference type="PANTHER" id="PTHR30572:SF18">
    <property type="entry name" value="ABC-TYPE MACROLIDE FAMILY EXPORT SYSTEM PERMEASE COMPONENT 2"/>
    <property type="match status" value="1"/>
</dbReference>
<keyword evidence="10" id="KW-1185">Reference proteome</keyword>
<feature type="domain" description="ABC3 transporter permease C-terminal" evidence="7">
    <location>
        <begin position="690"/>
        <end position="803"/>
    </location>
</feature>
<keyword evidence="4 6" id="KW-1133">Transmembrane helix</keyword>
<evidence type="ECO:0000256" key="6">
    <source>
        <dbReference type="SAM" id="Phobius"/>
    </source>
</evidence>
<evidence type="ECO:0000256" key="3">
    <source>
        <dbReference type="ARBA" id="ARBA00022692"/>
    </source>
</evidence>
<organism evidence="9 10">
    <name type="scientific">Ohtaekwangia kribbensis</name>
    <dbReference type="NCBI Taxonomy" id="688913"/>
    <lineage>
        <taxon>Bacteria</taxon>
        <taxon>Pseudomonadati</taxon>
        <taxon>Bacteroidota</taxon>
        <taxon>Cytophagia</taxon>
        <taxon>Cytophagales</taxon>
        <taxon>Fulvivirgaceae</taxon>
        <taxon>Ohtaekwangia</taxon>
    </lineage>
</organism>
<protein>
    <submittedName>
        <fullName evidence="9">ABC transporter permease</fullName>
    </submittedName>
</protein>
<comment type="subcellular location">
    <subcellularLocation>
        <location evidence="1">Cell membrane</location>
        <topology evidence="1">Multi-pass membrane protein</topology>
    </subcellularLocation>
</comment>
<keyword evidence="2" id="KW-1003">Cell membrane</keyword>
<dbReference type="Proteomes" id="UP001597112">
    <property type="component" value="Unassembled WGS sequence"/>
</dbReference>
<feature type="transmembrane region" description="Helical" evidence="6">
    <location>
        <begin position="391"/>
        <end position="416"/>
    </location>
</feature>
<evidence type="ECO:0000259" key="7">
    <source>
        <dbReference type="Pfam" id="PF02687"/>
    </source>
</evidence>
<comment type="caution">
    <text evidence="9">The sequence shown here is derived from an EMBL/GenBank/DDBJ whole genome shotgun (WGS) entry which is preliminary data.</text>
</comment>
<evidence type="ECO:0000313" key="9">
    <source>
        <dbReference type="EMBL" id="MFD1002368.1"/>
    </source>
</evidence>
<dbReference type="Pfam" id="PF02687">
    <property type="entry name" value="FtsX"/>
    <property type="match status" value="2"/>
</dbReference>
<dbReference type="PANTHER" id="PTHR30572">
    <property type="entry name" value="MEMBRANE COMPONENT OF TRANSPORTER-RELATED"/>
    <property type="match status" value="1"/>
</dbReference>
<evidence type="ECO:0000256" key="4">
    <source>
        <dbReference type="ARBA" id="ARBA00022989"/>
    </source>
</evidence>
<accession>A0ABW3K8E7</accession>
<feature type="domain" description="MacB-like periplasmic core" evidence="8">
    <location>
        <begin position="451"/>
        <end position="618"/>
    </location>
</feature>
<dbReference type="InterPro" id="IPR003838">
    <property type="entry name" value="ABC3_permease_C"/>
</dbReference>
<evidence type="ECO:0000256" key="1">
    <source>
        <dbReference type="ARBA" id="ARBA00004651"/>
    </source>
</evidence>
<gene>
    <name evidence="9" type="ORF">ACFQ21_23785</name>
</gene>
<dbReference type="InterPro" id="IPR050250">
    <property type="entry name" value="Macrolide_Exporter_MacB"/>
</dbReference>
<feature type="transmembrane region" description="Helical" evidence="6">
    <location>
        <begin position="443"/>
        <end position="463"/>
    </location>
</feature>
<feature type="transmembrane region" description="Helical" evidence="6">
    <location>
        <begin position="684"/>
        <end position="710"/>
    </location>
</feature>
<evidence type="ECO:0000256" key="5">
    <source>
        <dbReference type="ARBA" id="ARBA00023136"/>
    </source>
</evidence>
<feature type="transmembrane region" description="Helical" evidence="6">
    <location>
        <begin position="296"/>
        <end position="317"/>
    </location>
</feature>
<feature type="transmembrane region" description="Helical" evidence="6">
    <location>
        <begin position="771"/>
        <end position="791"/>
    </location>
</feature>
<dbReference type="InterPro" id="IPR025857">
    <property type="entry name" value="MacB_PCD"/>
</dbReference>
<evidence type="ECO:0000313" key="10">
    <source>
        <dbReference type="Proteomes" id="UP001597112"/>
    </source>
</evidence>
<dbReference type="EMBL" id="JBHTKA010000008">
    <property type="protein sequence ID" value="MFD1002368.1"/>
    <property type="molecule type" value="Genomic_DNA"/>
</dbReference>
<feature type="domain" description="MacB-like periplasmic core" evidence="8">
    <location>
        <begin position="20"/>
        <end position="250"/>
    </location>
</feature>
<feature type="transmembrane region" description="Helical" evidence="6">
    <location>
        <begin position="731"/>
        <end position="751"/>
    </location>
</feature>
<reference evidence="10" key="1">
    <citation type="journal article" date="2019" name="Int. J. Syst. Evol. Microbiol.">
        <title>The Global Catalogue of Microorganisms (GCM) 10K type strain sequencing project: providing services to taxonomists for standard genome sequencing and annotation.</title>
        <authorList>
            <consortium name="The Broad Institute Genomics Platform"/>
            <consortium name="The Broad Institute Genome Sequencing Center for Infectious Disease"/>
            <person name="Wu L."/>
            <person name="Ma J."/>
        </authorList>
    </citation>
    <scope>NUCLEOTIDE SEQUENCE [LARGE SCALE GENOMIC DNA]</scope>
    <source>
        <strain evidence="10">CCUG 58938</strain>
    </source>
</reference>
<keyword evidence="5 6" id="KW-0472">Membrane</keyword>
<dbReference type="RefSeq" id="WP_377583402.1">
    <property type="nucleotide sequence ID" value="NZ_JBHTKA010000008.1"/>
</dbReference>
<name>A0ABW3K8E7_9BACT</name>